<feature type="domain" description="DUF4261" evidence="1">
    <location>
        <begin position="156"/>
        <end position="211"/>
    </location>
</feature>
<reference evidence="3" key="1">
    <citation type="journal article" date="2019" name="Int. J. Syst. Evol. Microbiol.">
        <title>The Global Catalogue of Microorganisms (GCM) 10K type strain sequencing project: providing services to taxonomists for standard genome sequencing and annotation.</title>
        <authorList>
            <consortium name="The Broad Institute Genomics Platform"/>
            <consortium name="The Broad Institute Genome Sequencing Center for Infectious Disease"/>
            <person name="Wu L."/>
            <person name="Ma J."/>
        </authorList>
    </citation>
    <scope>NUCLEOTIDE SEQUENCE [LARGE SCALE GENOMIC DNA]</scope>
    <source>
        <strain evidence="3">CCM 7480</strain>
    </source>
</reference>
<gene>
    <name evidence="2" type="ORF">ACFOPH_23150</name>
</gene>
<dbReference type="EMBL" id="JBHRVV010000001">
    <property type="protein sequence ID" value="MFC3461109.1"/>
    <property type="molecule type" value="Genomic_DNA"/>
</dbReference>
<evidence type="ECO:0000313" key="3">
    <source>
        <dbReference type="Proteomes" id="UP001595665"/>
    </source>
</evidence>
<name>A0ABV7PPD6_9BURK</name>
<organism evidence="2 3">
    <name type="scientific">Massilia haematophila</name>
    <dbReference type="NCBI Taxonomy" id="457923"/>
    <lineage>
        <taxon>Bacteria</taxon>
        <taxon>Pseudomonadati</taxon>
        <taxon>Pseudomonadota</taxon>
        <taxon>Betaproteobacteria</taxon>
        <taxon>Burkholderiales</taxon>
        <taxon>Oxalobacteraceae</taxon>
        <taxon>Telluria group</taxon>
        <taxon>Massilia</taxon>
    </lineage>
</organism>
<evidence type="ECO:0000259" key="1">
    <source>
        <dbReference type="Pfam" id="PF14080"/>
    </source>
</evidence>
<comment type="caution">
    <text evidence="2">The sequence shown here is derived from an EMBL/GenBank/DDBJ whole genome shotgun (WGS) entry which is preliminary data.</text>
</comment>
<dbReference type="InterPro" id="IPR025357">
    <property type="entry name" value="DUF4261"/>
</dbReference>
<protein>
    <submittedName>
        <fullName evidence="2">DUF4261 domain-containing protein</fullName>
    </submittedName>
</protein>
<dbReference type="Proteomes" id="UP001595665">
    <property type="component" value="Unassembled WGS sequence"/>
</dbReference>
<evidence type="ECO:0000313" key="2">
    <source>
        <dbReference type="EMBL" id="MFC3461109.1"/>
    </source>
</evidence>
<sequence>MSTTPELVLCIPGPWENTSVLADEIAASAIGYSLAGGVLSESETGFACELALQPADPDLVEDFVKAGPHWARTEAMADIDTHASVAYLAGPGGSRAAADAMMRAGAALIDSGGLGVKVDSTGIAHAPAYWIDMCEQLDQLTAHRALVVYVAGADVYSCGMHNFGLPEAITSARDKNQAADMLRFFTRYLLEHAPDLADGHTFSVSEGKPVYRLERVAAIDYGEASLFNNPYGAWRLYPPAPEKKGNWWTRNRQ</sequence>
<dbReference type="Pfam" id="PF14080">
    <property type="entry name" value="DUF4261"/>
    <property type="match status" value="1"/>
</dbReference>
<dbReference type="RefSeq" id="WP_379737450.1">
    <property type="nucleotide sequence ID" value="NZ_JBHRVV010000001.1"/>
</dbReference>
<accession>A0ABV7PPD6</accession>
<proteinExistence type="predicted"/>
<keyword evidence="3" id="KW-1185">Reference proteome</keyword>